<keyword evidence="8 11" id="KW-1133">Transmembrane helix</keyword>
<dbReference type="GO" id="GO:0051301">
    <property type="term" value="P:cell division"/>
    <property type="evidence" value="ECO:0007669"/>
    <property type="project" value="InterPro"/>
</dbReference>
<dbReference type="EC" id="2.4.99.28" evidence="11"/>
<dbReference type="NCBIfam" id="TIGR02210">
    <property type="entry name" value="rodA_shape"/>
    <property type="match status" value="1"/>
</dbReference>
<dbReference type="GO" id="GO:0071555">
    <property type="term" value="P:cell wall organization"/>
    <property type="evidence" value="ECO:0007669"/>
    <property type="project" value="UniProtKB-KW"/>
</dbReference>
<keyword evidence="13" id="KW-1185">Reference proteome</keyword>
<dbReference type="GO" id="GO:0032153">
    <property type="term" value="C:cell division site"/>
    <property type="evidence" value="ECO:0007669"/>
    <property type="project" value="TreeGrafter"/>
</dbReference>
<feature type="transmembrane region" description="Helical" evidence="11">
    <location>
        <begin position="151"/>
        <end position="169"/>
    </location>
</feature>
<dbReference type="InterPro" id="IPR018365">
    <property type="entry name" value="Cell_cycle_FtsW-rel_CS"/>
</dbReference>
<keyword evidence="5 11" id="KW-0812">Transmembrane</keyword>
<comment type="pathway">
    <text evidence="11">Cell wall biogenesis; peptidoglycan biosynthesis.</text>
</comment>
<dbReference type="KEGG" id="kak:Kalk_16230"/>
<dbReference type="OrthoDB" id="9768187at2"/>
<evidence type="ECO:0000256" key="6">
    <source>
        <dbReference type="ARBA" id="ARBA00022960"/>
    </source>
</evidence>
<keyword evidence="9 11" id="KW-0472">Membrane</keyword>
<comment type="similarity">
    <text evidence="11">Belongs to the SEDS family. MrdB/RodA subfamily.</text>
</comment>
<dbReference type="PANTHER" id="PTHR30474:SF1">
    <property type="entry name" value="PEPTIDOGLYCAN GLYCOSYLTRANSFERASE MRDB"/>
    <property type="match status" value="1"/>
</dbReference>
<evidence type="ECO:0000256" key="8">
    <source>
        <dbReference type="ARBA" id="ARBA00022989"/>
    </source>
</evidence>
<dbReference type="RefSeq" id="WP_101895256.1">
    <property type="nucleotide sequence ID" value="NZ_CP022684.1"/>
</dbReference>
<keyword evidence="7 11" id="KW-0573">Peptidoglycan synthesis</keyword>
<protein>
    <recommendedName>
        <fullName evidence="11">Peptidoglycan glycosyltransferase MrdB</fullName>
        <shortName evidence="11">PGT</shortName>
        <ecNumber evidence="11">2.4.99.28</ecNumber>
    </recommendedName>
    <alternativeName>
        <fullName evidence="11">Cell elongation protein RodA</fullName>
    </alternativeName>
    <alternativeName>
        <fullName evidence="11">Cell wall polymerase</fullName>
    </alternativeName>
    <alternativeName>
        <fullName evidence="11">Peptidoglycan polymerase</fullName>
        <shortName evidence="11">PG polymerase</shortName>
    </alternativeName>
</protein>
<comment type="function">
    <text evidence="11">Peptidoglycan polymerase that is essential for cell wall elongation.</text>
</comment>
<dbReference type="PANTHER" id="PTHR30474">
    <property type="entry name" value="CELL CYCLE PROTEIN"/>
    <property type="match status" value="1"/>
</dbReference>
<evidence type="ECO:0000256" key="1">
    <source>
        <dbReference type="ARBA" id="ARBA00004141"/>
    </source>
</evidence>
<dbReference type="EMBL" id="CP022684">
    <property type="protein sequence ID" value="AUM13881.1"/>
    <property type="molecule type" value="Genomic_DNA"/>
</dbReference>
<dbReference type="InterPro" id="IPR001182">
    <property type="entry name" value="FtsW/RodA"/>
</dbReference>
<dbReference type="GO" id="GO:0008955">
    <property type="term" value="F:peptidoglycan glycosyltransferase activity"/>
    <property type="evidence" value="ECO:0007669"/>
    <property type="project" value="UniProtKB-UniRule"/>
</dbReference>
<name>A0A2K9LP05_9GAMM</name>
<evidence type="ECO:0000313" key="13">
    <source>
        <dbReference type="Proteomes" id="UP000235116"/>
    </source>
</evidence>
<dbReference type="AlphaFoldDB" id="A0A2K9LP05"/>
<feature type="transmembrane region" description="Helical" evidence="11">
    <location>
        <begin position="319"/>
        <end position="346"/>
    </location>
</feature>
<gene>
    <name evidence="11" type="primary">mrdB</name>
    <name evidence="11" type="synonym">rodA</name>
    <name evidence="12" type="ORF">Kalk_16230</name>
</gene>
<evidence type="ECO:0000256" key="7">
    <source>
        <dbReference type="ARBA" id="ARBA00022984"/>
    </source>
</evidence>
<dbReference type="GO" id="GO:0008360">
    <property type="term" value="P:regulation of cell shape"/>
    <property type="evidence" value="ECO:0007669"/>
    <property type="project" value="UniProtKB-KW"/>
</dbReference>
<feature type="transmembrane region" description="Helical" evidence="11">
    <location>
        <begin position="198"/>
        <end position="217"/>
    </location>
</feature>
<keyword evidence="3 11" id="KW-0328">Glycosyltransferase</keyword>
<dbReference type="HAMAP" id="MF_02079">
    <property type="entry name" value="PGT_RodA"/>
    <property type="match status" value="1"/>
</dbReference>
<dbReference type="GO" id="GO:0005886">
    <property type="term" value="C:plasma membrane"/>
    <property type="evidence" value="ECO:0007669"/>
    <property type="project" value="UniProtKB-SubCell"/>
</dbReference>
<feature type="transmembrane region" description="Helical" evidence="11">
    <location>
        <begin position="87"/>
        <end position="106"/>
    </location>
</feature>
<dbReference type="Proteomes" id="UP000235116">
    <property type="component" value="Chromosome"/>
</dbReference>
<keyword evidence="6 11" id="KW-0133">Cell shape</keyword>
<dbReference type="PROSITE" id="PS00428">
    <property type="entry name" value="FTSW_RODA_SPOVE"/>
    <property type="match status" value="1"/>
</dbReference>
<keyword evidence="4 11" id="KW-0808">Transferase</keyword>
<proteinExistence type="inferred from homology"/>
<dbReference type="UniPathway" id="UPA00219"/>
<dbReference type="InterPro" id="IPR011923">
    <property type="entry name" value="RodA/MrdB"/>
</dbReference>
<feature type="transmembrane region" description="Helical" evidence="11">
    <location>
        <begin position="175"/>
        <end position="191"/>
    </location>
</feature>
<comment type="subcellular location">
    <subcellularLocation>
        <location evidence="11">Cell inner membrane</location>
        <topology evidence="11">Multi-pass membrane protein</topology>
    </subcellularLocation>
    <subcellularLocation>
        <location evidence="1">Membrane</location>
        <topology evidence="1">Multi-pass membrane protein</topology>
    </subcellularLocation>
</comment>
<evidence type="ECO:0000256" key="10">
    <source>
        <dbReference type="ARBA" id="ARBA00023316"/>
    </source>
</evidence>
<evidence type="ECO:0000256" key="9">
    <source>
        <dbReference type="ARBA" id="ARBA00023136"/>
    </source>
</evidence>
<evidence type="ECO:0000256" key="5">
    <source>
        <dbReference type="ARBA" id="ARBA00022692"/>
    </source>
</evidence>
<reference evidence="13" key="1">
    <citation type="submission" date="2017-08" db="EMBL/GenBank/DDBJ databases">
        <title>Direct submision.</title>
        <authorList>
            <person name="Kim S.-J."/>
            <person name="Rhee S.-K."/>
        </authorList>
    </citation>
    <scope>NUCLEOTIDE SEQUENCE [LARGE SCALE GENOMIC DNA]</scope>
    <source>
        <strain evidence="13">GI5</strain>
    </source>
</reference>
<keyword evidence="2 11" id="KW-1003">Cell membrane</keyword>
<evidence type="ECO:0000313" key="12">
    <source>
        <dbReference type="EMBL" id="AUM13881.1"/>
    </source>
</evidence>
<dbReference type="GO" id="GO:0009252">
    <property type="term" value="P:peptidoglycan biosynthetic process"/>
    <property type="evidence" value="ECO:0007669"/>
    <property type="project" value="UniProtKB-UniRule"/>
</dbReference>
<comment type="catalytic activity">
    <reaction evidence="11">
        <text>[GlcNAc-(1-&gt;4)-Mur2Ac(oyl-L-Ala-gamma-D-Glu-L-Lys-D-Ala-D-Ala)](n)-di-trans,octa-cis-undecaprenyl diphosphate + beta-D-GlcNAc-(1-&gt;4)-Mur2Ac(oyl-L-Ala-gamma-D-Glu-L-Lys-D-Ala-D-Ala)-di-trans,octa-cis-undecaprenyl diphosphate = [GlcNAc-(1-&gt;4)-Mur2Ac(oyl-L-Ala-gamma-D-Glu-L-Lys-D-Ala-D-Ala)](n+1)-di-trans,octa-cis-undecaprenyl diphosphate + di-trans,octa-cis-undecaprenyl diphosphate + H(+)</text>
        <dbReference type="Rhea" id="RHEA:23708"/>
        <dbReference type="Rhea" id="RHEA-COMP:9602"/>
        <dbReference type="Rhea" id="RHEA-COMP:9603"/>
        <dbReference type="ChEBI" id="CHEBI:15378"/>
        <dbReference type="ChEBI" id="CHEBI:58405"/>
        <dbReference type="ChEBI" id="CHEBI:60033"/>
        <dbReference type="ChEBI" id="CHEBI:78435"/>
        <dbReference type="EC" id="2.4.99.28"/>
    </reaction>
</comment>
<sequence>MSRYDYQHQLGSGHSPVTKRISIMQAIHLDAPLMGGLLVLVSVGLFVLYSASGQSMDTLMRQLVRIVAGFAAMMIMAFISPRTYKRWTPWLFGLGLLFLIGVLVTGTEAKGAQRWLAIPGTGVRFQPSEIMKVIVPMMLAWYLSERALPPGWKPVLLSAILILVPTLLIAKQPDLGTSLLIASSGFLVLFLSGLSWKYIAGLAAAAIPAAGGIWMVMHDYQRQRVLTFLDPERDRWGAGWNITQSKTAIGSGGWEGKGWLHGTQAHLDFLPESSTDFIIAVLAEEFGLLGVCALLMIYFAIVARGMYIAMNAQDTYSRLLAGSLTMTFFVYVFVNIGMVSGILPVVGVPLPMVSYGGTSIVTLMASFGILMSIHTHRKLVST</sequence>
<accession>A0A2K9LP05</accession>
<keyword evidence="11" id="KW-0997">Cell inner membrane</keyword>
<evidence type="ECO:0000256" key="2">
    <source>
        <dbReference type="ARBA" id="ARBA00022475"/>
    </source>
</evidence>
<evidence type="ECO:0000256" key="11">
    <source>
        <dbReference type="HAMAP-Rule" id="MF_02079"/>
    </source>
</evidence>
<feature type="transmembrane region" description="Helical" evidence="11">
    <location>
        <begin position="352"/>
        <end position="373"/>
    </location>
</feature>
<evidence type="ECO:0000256" key="3">
    <source>
        <dbReference type="ARBA" id="ARBA00022676"/>
    </source>
</evidence>
<organism evidence="12 13">
    <name type="scientific">Ketobacter alkanivorans</name>
    <dbReference type="NCBI Taxonomy" id="1917421"/>
    <lineage>
        <taxon>Bacteria</taxon>
        <taxon>Pseudomonadati</taxon>
        <taxon>Pseudomonadota</taxon>
        <taxon>Gammaproteobacteria</taxon>
        <taxon>Pseudomonadales</taxon>
        <taxon>Ketobacteraceae</taxon>
        <taxon>Ketobacter</taxon>
    </lineage>
</organism>
<feature type="transmembrane region" description="Helical" evidence="11">
    <location>
        <begin position="63"/>
        <end position="81"/>
    </location>
</feature>
<keyword evidence="10 11" id="KW-0961">Cell wall biogenesis/degradation</keyword>
<feature type="transmembrane region" description="Helical" evidence="11">
    <location>
        <begin position="286"/>
        <end position="307"/>
    </location>
</feature>
<feature type="transmembrane region" description="Helical" evidence="11">
    <location>
        <begin position="33"/>
        <end position="51"/>
    </location>
</feature>
<dbReference type="GO" id="GO:0015648">
    <property type="term" value="F:lipid-linked peptidoglycan transporter activity"/>
    <property type="evidence" value="ECO:0007669"/>
    <property type="project" value="TreeGrafter"/>
</dbReference>
<dbReference type="Pfam" id="PF01098">
    <property type="entry name" value="FTSW_RODA_SPOVE"/>
    <property type="match status" value="1"/>
</dbReference>
<evidence type="ECO:0000256" key="4">
    <source>
        <dbReference type="ARBA" id="ARBA00022679"/>
    </source>
</evidence>